<dbReference type="STRING" id="446470.Snas_4729"/>
<reference evidence="2 3" key="1">
    <citation type="journal article" date="2009" name="Stand. Genomic Sci.">
        <title>Complete genome sequence of Stackebrandtia nassauensis type strain (LLR-40K-21).</title>
        <authorList>
            <person name="Munk C."/>
            <person name="Lapidus A."/>
            <person name="Copeland A."/>
            <person name="Jando M."/>
            <person name="Mayilraj S."/>
            <person name="Glavina Del Rio T."/>
            <person name="Nolan M."/>
            <person name="Chen F."/>
            <person name="Lucas S."/>
            <person name="Tice H."/>
            <person name="Cheng J.F."/>
            <person name="Han C."/>
            <person name="Detter J.C."/>
            <person name="Bruce D."/>
            <person name="Goodwin L."/>
            <person name="Chain P."/>
            <person name="Pitluck S."/>
            <person name="Goker M."/>
            <person name="Ovchinikova G."/>
            <person name="Pati A."/>
            <person name="Ivanova N."/>
            <person name="Mavromatis K."/>
            <person name="Chen A."/>
            <person name="Palaniappan K."/>
            <person name="Land M."/>
            <person name="Hauser L."/>
            <person name="Chang Y.J."/>
            <person name="Jeffries C.D."/>
            <person name="Bristow J."/>
            <person name="Eisen J.A."/>
            <person name="Markowitz V."/>
            <person name="Hugenholtz P."/>
            <person name="Kyrpides N.C."/>
            <person name="Klenk H.P."/>
        </authorList>
    </citation>
    <scope>NUCLEOTIDE SEQUENCE [LARGE SCALE GENOMIC DNA]</scope>
    <source>
        <strain evidence="3">DSM 44728 / CIP 108903 / NRRL B-16338 / NBRC 102104 / LLR-40K-21</strain>
    </source>
</reference>
<proteinExistence type="predicted"/>
<accession>D3Q7M9</accession>
<keyword evidence="3" id="KW-1185">Reference proteome</keyword>
<keyword evidence="1" id="KW-0472">Membrane</keyword>
<evidence type="ECO:0000256" key="1">
    <source>
        <dbReference type="SAM" id="Phobius"/>
    </source>
</evidence>
<dbReference type="EMBL" id="CP001778">
    <property type="protein sequence ID" value="ADD44371.1"/>
    <property type="molecule type" value="Genomic_DNA"/>
</dbReference>
<evidence type="ECO:0000313" key="3">
    <source>
        <dbReference type="Proteomes" id="UP000000844"/>
    </source>
</evidence>
<dbReference type="KEGG" id="sna:Snas_4729"/>
<evidence type="ECO:0000313" key="2">
    <source>
        <dbReference type="EMBL" id="ADD44371.1"/>
    </source>
</evidence>
<feature type="transmembrane region" description="Helical" evidence="1">
    <location>
        <begin position="16"/>
        <end position="34"/>
    </location>
</feature>
<feature type="transmembrane region" description="Helical" evidence="1">
    <location>
        <begin position="62"/>
        <end position="83"/>
    </location>
</feature>
<name>D3Q7M9_STANL</name>
<dbReference type="Proteomes" id="UP000000844">
    <property type="component" value="Chromosome"/>
</dbReference>
<dbReference type="OrthoDB" id="4763906at2"/>
<keyword evidence="1" id="KW-1133">Transmembrane helix</keyword>
<keyword evidence="1" id="KW-0812">Transmembrane</keyword>
<protein>
    <submittedName>
        <fullName evidence="2">Uncharacterized protein</fullName>
    </submittedName>
</protein>
<dbReference type="RefSeq" id="WP_013019942.1">
    <property type="nucleotide sequence ID" value="NC_013947.1"/>
</dbReference>
<dbReference type="HOGENOM" id="CLU_1585467_0_0_11"/>
<organism evidence="2 3">
    <name type="scientific">Stackebrandtia nassauensis (strain DSM 44728 / CIP 108903 / NRRL B-16338 / NBRC 102104 / LLR-40K-21)</name>
    <dbReference type="NCBI Taxonomy" id="446470"/>
    <lineage>
        <taxon>Bacteria</taxon>
        <taxon>Bacillati</taxon>
        <taxon>Actinomycetota</taxon>
        <taxon>Actinomycetes</taxon>
        <taxon>Glycomycetales</taxon>
        <taxon>Glycomycetaceae</taxon>
        <taxon>Stackebrandtia</taxon>
    </lineage>
</organism>
<dbReference type="eggNOG" id="ENOG50342C4">
    <property type="taxonomic scope" value="Bacteria"/>
</dbReference>
<feature type="transmembrane region" description="Helical" evidence="1">
    <location>
        <begin position="95"/>
        <end position="114"/>
    </location>
</feature>
<dbReference type="AlphaFoldDB" id="D3Q7M9"/>
<feature type="transmembrane region" description="Helical" evidence="1">
    <location>
        <begin position="134"/>
        <end position="157"/>
    </location>
</feature>
<gene>
    <name evidence="2" type="ordered locus">Snas_4729</name>
</gene>
<sequence>MSGVYTDIDTLRRSRGLWFAVAVLLSMWLFGNVYEELVTIVAVLAEPRPGAFPDALEPGSPVFYYLPWGPLGVALTVVLRLRFGAAVSAKVRRTWNTALVALAIGVGAKVLLIVTVNPRFRDPSRSEMAVAADAVLWAFGNGLAIVGTATALALFALTRRPQPPAPRA</sequence>